<dbReference type="RefSeq" id="WP_131582672.1">
    <property type="nucleotide sequence ID" value="NZ_SJZJ01000009.1"/>
</dbReference>
<evidence type="ECO:0000313" key="3">
    <source>
        <dbReference type="Proteomes" id="UP000295453"/>
    </source>
</evidence>
<proteinExistence type="predicted"/>
<name>A0A4R1CD79_9ACTN</name>
<dbReference type="InterPro" id="IPR019099">
    <property type="entry name" value="Uncharacterised_PGPGW_TM"/>
</dbReference>
<dbReference type="Proteomes" id="UP000295453">
    <property type="component" value="Unassembled WGS sequence"/>
</dbReference>
<protein>
    <submittedName>
        <fullName evidence="2">TIGR02611 family protein</fullName>
    </submittedName>
</protein>
<keyword evidence="1" id="KW-0472">Membrane</keyword>
<dbReference type="Pfam" id="PF09656">
    <property type="entry name" value="PGPGW"/>
    <property type="match status" value="1"/>
</dbReference>
<keyword evidence="1" id="KW-1133">Transmembrane helix</keyword>
<feature type="transmembrane region" description="Helical" evidence="1">
    <location>
        <begin position="98"/>
        <end position="120"/>
    </location>
</feature>
<evidence type="ECO:0000313" key="2">
    <source>
        <dbReference type="EMBL" id="TCJ28960.1"/>
    </source>
</evidence>
<organism evidence="2 3">
    <name type="scientific">Nocardioides jejuensis</name>
    <dbReference type="NCBI Taxonomy" id="2502782"/>
    <lineage>
        <taxon>Bacteria</taxon>
        <taxon>Bacillati</taxon>
        <taxon>Actinomycetota</taxon>
        <taxon>Actinomycetes</taxon>
        <taxon>Propionibacteriales</taxon>
        <taxon>Nocardioidaceae</taxon>
        <taxon>Nocardioides</taxon>
    </lineage>
</organism>
<feature type="transmembrane region" description="Helical" evidence="1">
    <location>
        <begin position="49"/>
        <end position="67"/>
    </location>
</feature>
<dbReference type="AlphaFoldDB" id="A0A4R1CD79"/>
<reference evidence="2 3" key="1">
    <citation type="submission" date="2019-03" db="EMBL/GenBank/DDBJ databases">
        <authorList>
            <person name="Kim M.K.M."/>
        </authorList>
    </citation>
    <scope>NUCLEOTIDE SEQUENCE [LARGE SCALE GENOMIC DNA]</scope>
    <source>
        <strain evidence="2 3">18JY15-6</strain>
    </source>
</reference>
<comment type="caution">
    <text evidence="2">The sequence shown here is derived from an EMBL/GenBank/DDBJ whole genome shotgun (WGS) entry which is preliminary data.</text>
</comment>
<keyword evidence="1" id="KW-0812">Transmembrane</keyword>
<accession>A0A4R1CD79</accession>
<sequence length="130" mass="14065">MAEVHWFRRIHQRLHAHPVSGAITKVVITVLGLLVLTAGLVMMVTPGPGVVGILAGLGLLALEWDWARRWLAAARHKAAATAEQARTMDPAVRRRRTLLLALAVALVGGIATVLVWQFGWPGFGSLNPVR</sequence>
<evidence type="ECO:0000256" key="1">
    <source>
        <dbReference type="SAM" id="Phobius"/>
    </source>
</evidence>
<gene>
    <name evidence="2" type="ORF">EPD65_07290</name>
</gene>
<keyword evidence="3" id="KW-1185">Reference proteome</keyword>
<dbReference type="EMBL" id="SJZJ01000009">
    <property type="protein sequence ID" value="TCJ28960.1"/>
    <property type="molecule type" value="Genomic_DNA"/>
</dbReference>
<feature type="transmembrane region" description="Helical" evidence="1">
    <location>
        <begin position="21"/>
        <end position="43"/>
    </location>
</feature>